<dbReference type="Proteomes" id="UP001497516">
    <property type="component" value="Chromosome 2"/>
</dbReference>
<keyword evidence="1" id="KW-1133">Transmembrane helix</keyword>
<feature type="transmembrane region" description="Helical" evidence="1">
    <location>
        <begin position="21"/>
        <end position="41"/>
    </location>
</feature>
<reference evidence="2 3" key="1">
    <citation type="submission" date="2024-04" db="EMBL/GenBank/DDBJ databases">
        <authorList>
            <person name="Fracassetti M."/>
        </authorList>
    </citation>
    <scope>NUCLEOTIDE SEQUENCE [LARGE SCALE GENOMIC DNA]</scope>
</reference>
<keyword evidence="1" id="KW-0472">Membrane</keyword>
<keyword evidence="3" id="KW-1185">Reference proteome</keyword>
<organism evidence="2 3">
    <name type="scientific">Linum trigynum</name>
    <dbReference type="NCBI Taxonomy" id="586398"/>
    <lineage>
        <taxon>Eukaryota</taxon>
        <taxon>Viridiplantae</taxon>
        <taxon>Streptophyta</taxon>
        <taxon>Embryophyta</taxon>
        <taxon>Tracheophyta</taxon>
        <taxon>Spermatophyta</taxon>
        <taxon>Magnoliopsida</taxon>
        <taxon>eudicotyledons</taxon>
        <taxon>Gunneridae</taxon>
        <taxon>Pentapetalae</taxon>
        <taxon>rosids</taxon>
        <taxon>fabids</taxon>
        <taxon>Malpighiales</taxon>
        <taxon>Linaceae</taxon>
        <taxon>Linum</taxon>
    </lineage>
</organism>
<name>A0AAV2D743_9ROSI</name>
<gene>
    <name evidence="2" type="ORF">LTRI10_LOCUS11884</name>
</gene>
<dbReference type="EMBL" id="OZ034815">
    <property type="protein sequence ID" value="CAL1369089.1"/>
    <property type="molecule type" value="Genomic_DNA"/>
</dbReference>
<evidence type="ECO:0000256" key="1">
    <source>
        <dbReference type="SAM" id="Phobius"/>
    </source>
</evidence>
<sequence length="299" mass="33791">MLVPPGAYSTVHIFRCEGPRCVFRLTLTLFACVAFVHPFAFQDHGGLPRPIEHYATPPVADHPYQSEHLHLDFGVFEALHARPQVEGVVRAYGWRRLLCLVVPTYQDLVWEFYASFSHSQKRSADHADAVHFTLGGVAHSISYWELTTALRLNSPHPSDRPLIVEVTDPTTFGNQAYFQRICLSDYAVEQYIASQTWATLLRPEWWILNHLLTQSYTPSRGSVNRVTLRTLYFMHAIVRLEDTIELGLVITRTFTKACASQDRHLVCGPVITALALYFGVDTIGMTMVRAATPFSEATL</sequence>
<dbReference type="AlphaFoldDB" id="A0AAV2D743"/>
<evidence type="ECO:0000313" key="2">
    <source>
        <dbReference type="EMBL" id="CAL1369089.1"/>
    </source>
</evidence>
<protein>
    <submittedName>
        <fullName evidence="2">Uncharacterized protein</fullName>
    </submittedName>
</protein>
<accession>A0AAV2D743</accession>
<proteinExistence type="predicted"/>
<keyword evidence="1" id="KW-0812">Transmembrane</keyword>
<evidence type="ECO:0000313" key="3">
    <source>
        <dbReference type="Proteomes" id="UP001497516"/>
    </source>
</evidence>